<dbReference type="PANTHER" id="PTHR21325">
    <property type="entry name" value="PHOSPHOLIPASE B, PLB1"/>
    <property type="match status" value="1"/>
</dbReference>
<dbReference type="Gene3D" id="3.40.50.1110">
    <property type="entry name" value="SGNH hydrolase"/>
    <property type="match status" value="1"/>
</dbReference>
<comment type="catalytic activity">
    <reaction evidence="21">
        <text>1-hexadecanoyl-2-(9Z)-octadecenoyl-3-octadecanoyl-sn-glycerol + H2O = 2-(9Z-octadecenoyl)-3-octadecanoyl-sn-glycerol + hexadecanoate + H(+)</text>
        <dbReference type="Rhea" id="RHEA:41107"/>
        <dbReference type="ChEBI" id="CHEBI:7896"/>
        <dbReference type="ChEBI" id="CHEBI:15377"/>
        <dbReference type="ChEBI" id="CHEBI:15378"/>
        <dbReference type="ChEBI" id="CHEBI:75558"/>
        <dbReference type="ChEBI" id="CHEBI:77623"/>
    </reaction>
    <physiologicalReaction direction="left-to-right" evidence="21">
        <dbReference type="Rhea" id="RHEA:41108"/>
    </physiologicalReaction>
</comment>
<keyword evidence="12" id="KW-0325">Glycoprotein</keyword>
<evidence type="ECO:0000256" key="14">
    <source>
        <dbReference type="ARBA" id="ARBA00023408"/>
    </source>
</evidence>
<evidence type="ECO:0000256" key="35">
    <source>
        <dbReference type="ARBA" id="ARBA00048656"/>
    </source>
</evidence>
<dbReference type="InterPro" id="IPR035547">
    <property type="entry name" value="Phospholipase_B"/>
</dbReference>
<evidence type="ECO:0000256" key="6">
    <source>
        <dbReference type="ARBA" id="ARBA00022729"/>
    </source>
</evidence>
<evidence type="ECO:0000256" key="40">
    <source>
        <dbReference type="ARBA" id="ARBA00049363"/>
    </source>
</evidence>
<name>A0AAW1DCU2_9HEMI</name>
<comment type="subcellular location">
    <subcellularLocation>
        <location evidence="1">Apical cell membrane</location>
        <topology evidence="1">Single-pass type I membrane protein</topology>
    </subcellularLocation>
</comment>
<evidence type="ECO:0000256" key="31">
    <source>
        <dbReference type="ARBA" id="ARBA00048374"/>
    </source>
</evidence>
<evidence type="ECO:0000256" key="4">
    <source>
        <dbReference type="ARBA" id="ARBA00022475"/>
    </source>
</evidence>
<evidence type="ECO:0000256" key="39">
    <source>
        <dbReference type="ARBA" id="ARBA00048939"/>
    </source>
</evidence>
<evidence type="ECO:0000256" key="22">
    <source>
        <dbReference type="ARBA" id="ARBA00047363"/>
    </source>
</evidence>
<evidence type="ECO:0000256" key="29">
    <source>
        <dbReference type="ARBA" id="ARBA00048227"/>
    </source>
</evidence>
<keyword evidence="45" id="KW-1185">Reference proteome</keyword>
<evidence type="ECO:0000256" key="24">
    <source>
        <dbReference type="ARBA" id="ARBA00047459"/>
    </source>
</evidence>
<evidence type="ECO:0000256" key="30">
    <source>
        <dbReference type="ARBA" id="ARBA00048362"/>
    </source>
</evidence>
<dbReference type="Proteomes" id="UP001461498">
    <property type="component" value="Unassembled WGS sequence"/>
</dbReference>
<dbReference type="CDD" id="cd01824">
    <property type="entry name" value="Phospholipase_B_like"/>
    <property type="match status" value="1"/>
</dbReference>
<keyword evidence="8" id="KW-0378">Hydrolase</keyword>
<accession>A0AAW1DCU2</accession>
<evidence type="ECO:0000256" key="23">
    <source>
        <dbReference type="ARBA" id="ARBA00047438"/>
    </source>
</evidence>
<evidence type="ECO:0000256" key="5">
    <source>
        <dbReference type="ARBA" id="ARBA00022692"/>
    </source>
</evidence>
<dbReference type="GO" id="GO:0016324">
    <property type="term" value="C:apical plasma membrane"/>
    <property type="evidence" value="ECO:0007669"/>
    <property type="project" value="UniProtKB-SubCell"/>
</dbReference>
<comment type="catalytic activity">
    <reaction evidence="36">
        <text>1-hexadecanoyl-2-(9Z-octadecenoyl)-sn-glycero-3-phosphocholine + H2O = 1-hexadecanoyl-sn-glycero-3-phosphocholine + (9Z)-octadecenoate + H(+)</text>
        <dbReference type="Rhea" id="RHEA:38779"/>
        <dbReference type="ChEBI" id="CHEBI:15377"/>
        <dbReference type="ChEBI" id="CHEBI:15378"/>
        <dbReference type="ChEBI" id="CHEBI:30823"/>
        <dbReference type="ChEBI" id="CHEBI:72998"/>
        <dbReference type="ChEBI" id="CHEBI:73001"/>
    </reaction>
    <physiologicalReaction direction="left-to-right" evidence="36">
        <dbReference type="Rhea" id="RHEA:38780"/>
    </physiologicalReaction>
</comment>
<keyword evidence="9" id="KW-1133">Transmembrane helix</keyword>
<keyword evidence="7" id="KW-0677">Repeat</keyword>
<evidence type="ECO:0000313" key="44">
    <source>
        <dbReference type="EMBL" id="KAK9506832.1"/>
    </source>
</evidence>
<dbReference type="GO" id="GO:0004622">
    <property type="term" value="F:phosphatidylcholine lysophospholipase activity"/>
    <property type="evidence" value="ECO:0007669"/>
    <property type="project" value="UniProtKB-EC"/>
</dbReference>
<dbReference type="InterPro" id="IPR038885">
    <property type="entry name" value="PLB1"/>
</dbReference>
<sequence length="375" mass="42413">MKSAALLVLAVFVLLSAEVLCGKSTAARRKSNKKSRSLNSFLFVPNDVARKLDQRWLYEQCKTPIRKQPYIPRETEFPCKPSDGIARSRKRPYSVHKLRPGDVDVIAAMGDSLVAGNGAMEDYALGAFIESRGVSWAAGGDSTWHEYLTLPNIIKTFNPRVTGYSFGKAEFLTPPTALNVAFPVSADQDALSQAKSLVHKMKLTPEVDFQNDWKLVTMFFGANDLCSGQCYNKEYFGPRAHAQKLMKALDYLHDNLPRTLVNLVPVLDVSVSVRIRRSLVCRMLHTLFCSCFHRGNNVMAEITRMTREYQQEERNLISSGRYNRKEDFTVVIQPFMTFFNAPRNYSEGSLKEVIDISYITHDCFHFSQKGHALGM</sequence>
<comment type="catalytic activity">
    <reaction evidence="31">
        <text>1-octadecanoyl-2-(9Z,12Z)-octadecadienoyl-sn-glycerol + H2O = 1-octadecanoyl-sn-glycerol + (9Z,12Z)-octadecadienoate + H(+)</text>
        <dbReference type="Rhea" id="RHEA:40927"/>
        <dbReference type="ChEBI" id="CHEBI:15377"/>
        <dbReference type="ChEBI" id="CHEBI:15378"/>
        <dbReference type="ChEBI" id="CHEBI:30245"/>
        <dbReference type="ChEBI" id="CHEBI:75550"/>
        <dbReference type="ChEBI" id="CHEBI:77097"/>
    </reaction>
    <physiologicalReaction direction="left-to-right" evidence="31">
        <dbReference type="Rhea" id="RHEA:40928"/>
    </physiologicalReaction>
</comment>
<feature type="chain" id="PRO_5043564749" description="Phospholipase B1, membrane-associated" evidence="43">
    <location>
        <begin position="22"/>
        <end position="375"/>
    </location>
</feature>
<organism evidence="44 45">
    <name type="scientific">Rhynocoris fuscipes</name>
    <dbReference type="NCBI Taxonomy" id="488301"/>
    <lineage>
        <taxon>Eukaryota</taxon>
        <taxon>Metazoa</taxon>
        <taxon>Ecdysozoa</taxon>
        <taxon>Arthropoda</taxon>
        <taxon>Hexapoda</taxon>
        <taxon>Insecta</taxon>
        <taxon>Pterygota</taxon>
        <taxon>Neoptera</taxon>
        <taxon>Paraneoptera</taxon>
        <taxon>Hemiptera</taxon>
        <taxon>Heteroptera</taxon>
        <taxon>Panheteroptera</taxon>
        <taxon>Cimicomorpha</taxon>
        <taxon>Reduviidae</taxon>
        <taxon>Harpactorinae</taxon>
        <taxon>Harpactorini</taxon>
        <taxon>Rhynocoris</taxon>
    </lineage>
</organism>
<reference evidence="44 45" key="1">
    <citation type="submission" date="2022-12" db="EMBL/GenBank/DDBJ databases">
        <title>Chromosome-level genome assembly of true bugs.</title>
        <authorList>
            <person name="Ma L."/>
            <person name="Li H."/>
        </authorList>
    </citation>
    <scope>NUCLEOTIDE SEQUENCE [LARGE SCALE GENOMIC DNA]</scope>
    <source>
        <strain evidence="44">Lab_2022b</strain>
    </source>
</reference>
<feature type="signal peptide" evidence="43">
    <location>
        <begin position="1"/>
        <end position="21"/>
    </location>
</feature>
<comment type="catalytic activity">
    <reaction evidence="41">
        <text>1,3-di-(9Z-octadecenoyl)-glycerol + H2O = 1-(9Z-octadecenoyl)-glycerol + (9Z)-octadecenoate + H(+)</text>
        <dbReference type="Rhea" id="RHEA:39939"/>
        <dbReference type="ChEBI" id="CHEBI:15377"/>
        <dbReference type="ChEBI" id="CHEBI:15378"/>
        <dbReference type="ChEBI" id="CHEBI:30823"/>
        <dbReference type="ChEBI" id="CHEBI:75342"/>
        <dbReference type="ChEBI" id="CHEBI:75735"/>
    </reaction>
    <physiologicalReaction direction="left-to-right" evidence="41">
        <dbReference type="Rhea" id="RHEA:39940"/>
    </physiologicalReaction>
</comment>
<comment type="catalytic activity">
    <reaction evidence="15">
        <text>a 1,2-diacyl-sn-glycero-3-phosphocholine + H2O = a 1-acyl-sn-glycero-3-phosphocholine + a fatty acid + H(+)</text>
        <dbReference type="Rhea" id="RHEA:15801"/>
        <dbReference type="ChEBI" id="CHEBI:15377"/>
        <dbReference type="ChEBI" id="CHEBI:15378"/>
        <dbReference type="ChEBI" id="CHEBI:28868"/>
        <dbReference type="ChEBI" id="CHEBI:57643"/>
        <dbReference type="ChEBI" id="CHEBI:58168"/>
        <dbReference type="EC" id="3.1.1.4"/>
    </reaction>
    <physiologicalReaction direction="left-to-right" evidence="15">
        <dbReference type="Rhea" id="RHEA:15802"/>
    </physiologicalReaction>
</comment>
<evidence type="ECO:0000256" key="25">
    <source>
        <dbReference type="ARBA" id="ARBA00048011"/>
    </source>
</evidence>
<comment type="catalytic activity">
    <reaction evidence="39">
        <text>1-hexadecanoyl-2-(9Z)-octadecenoyl-3-octadecanoyl-sn-glycerol + H2O = 1-hexadecanoyl-3-octadecanoyl-sn-glycerol + (9Z)-octadecenoate + H(+)</text>
        <dbReference type="Rhea" id="RHEA:41103"/>
        <dbReference type="ChEBI" id="CHEBI:15377"/>
        <dbReference type="ChEBI" id="CHEBI:15378"/>
        <dbReference type="ChEBI" id="CHEBI:30823"/>
        <dbReference type="ChEBI" id="CHEBI:77623"/>
        <dbReference type="ChEBI" id="CHEBI:77624"/>
    </reaction>
    <physiologicalReaction direction="left-to-right" evidence="39">
        <dbReference type="Rhea" id="RHEA:41104"/>
    </physiologicalReaction>
</comment>
<comment type="catalytic activity">
    <reaction evidence="13">
        <text>a triacylglycerol + H2O = a diacylglycerol + a fatty acid + H(+)</text>
        <dbReference type="Rhea" id="RHEA:12044"/>
        <dbReference type="ChEBI" id="CHEBI:15377"/>
        <dbReference type="ChEBI" id="CHEBI:15378"/>
        <dbReference type="ChEBI" id="CHEBI:17855"/>
        <dbReference type="ChEBI" id="CHEBI:18035"/>
        <dbReference type="ChEBI" id="CHEBI:28868"/>
        <dbReference type="EC" id="3.1.1.3"/>
    </reaction>
    <physiologicalReaction direction="left-to-right" evidence="13">
        <dbReference type="Rhea" id="RHEA:12045"/>
    </physiologicalReaction>
</comment>
<evidence type="ECO:0000256" key="42">
    <source>
        <dbReference type="ARBA" id="ARBA00049461"/>
    </source>
</evidence>
<evidence type="ECO:0000256" key="15">
    <source>
        <dbReference type="ARBA" id="ARBA00023422"/>
    </source>
</evidence>
<keyword evidence="11" id="KW-0472">Membrane</keyword>
<evidence type="ECO:0000256" key="33">
    <source>
        <dbReference type="ARBA" id="ARBA00048454"/>
    </source>
</evidence>
<keyword evidence="5" id="KW-0812">Transmembrane</keyword>
<comment type="catalytic activity">
    <reaction evidence="35">
        <text>1-hexadecanoyl-sn-glycero-3-phosphocholine + H2O = sn-glycerol 3-phosphocholine + hexadecanoate + H(+)</text>
        <dbReference type="Rhea" id="RHEA:40435"/>
        <dbReference type="ChEBI" id="CHEBI:7896"/>
        <dbReference type="ChEBI" id="CHEBI:15377"/>
        <dbReference type="ChEBI" id="CHEBI:15378"/>
        <dbReference type="ChEBI" id="CHEBI:16870"/>
        <dbReference type="ChEBI" id="CHEBI:72998"/>
    </reaction>
    <physiologicalReaction direction="left-to-right" evidence="35">
        <dbReference type="Rhea" id="RHEA:40436"/>
    </physiologicalReaction>
</comment>
<dbReference type="GO" id="GO:0004623">
    <property type="term" value="F:phospholipase A2 activity"/>
    <property type="evidence" value="ECO:0007669"/>
    <property type="project" value="UniProtKB-EC"/>
</dbReference>
<comment type="catalytic activity">
    <reaction evidence="32">
        <text>1,2,3-tri-(9Z-octadecenoyl)-glycerol + H2O = di-(9Z)-octadecenoylglycerol + (9Z)-octadecenoate + H(+)</text>
        <dbReference type="Rhea" id="RHEA:38575"/>
        <dbReference type="ChEBI" id="CHEBI:15377"/>
        <dbReference type="ChEBI" id="CHEBI:15378"/>
        <dbReference type="ChEBI" id="CHEBI:30823"/>
        <dbReference type="ChEBI" id="CHEBI:53753"/>
        <dbReference type="ChEBI" id="CHEBI:75945"/>
    </reaction>
    <physiologicalReaction direction="left-to-right" evidence="32">
        <dbReference type="Rhea" id="RHEA:38576"/>
    </physiologicalReaction>
</comment>
<gene>
    <name evidence="44" type="ORF">O3M35_008694</name>
</gene>
<evidence type="ECO:0000256" key="21">
    <source>
        <dbReference type="ARBA" id="ARBA00047324"/>
    </source>
</evidence>
<evidence type="ECO:0000256" key="3">
    <source>
        <dbReference type="ARBA" id="ARBA00015133"/>
    </source>
</evidence>
<evidence type="ECO:0000256" key="10">
    <source>
        <dbReference type="ARBA" id="ARBA00023098"/>
    </source>
</evidence>
<comment type="catalytic activity">
    <reaction evidence="38">
        <text>1-O-hexadecyl-2-(9Z)-octadecenoyl-sn-glycero-3-phosphocholine + H2O = 1-O-hexadecyl-sn-glycero-3-phosphocholine + (9Z)-octadecenoate + H(+)</text>
        <dbReference type="Rhea" id="RHEA:40915"/>
        <dbReference type="ChEBI" id="CHEBI:15377"/>
        <dbReference type="ChEBI" id="CHEBI:15378"/>
        <dbReference type="ChEBI" id="CHEBI:30823"/>
        <dbReference type="ChEBI" id="CHEBI:34112"/>
        <dbReference type="ChEBI" id="CHEBI:64496"/>
    </reaction>
    <physiologicalReaction direction="left-to-right" evidence="38">
        <dbReference type="Rhea" id="RHEA:40916"/>
    </physiologicalReaction>
</comment>
<evidence type="ECO:0000256" key="20">
    <source>
        <dbReference type="ARBA" id="ARBA00045916"/>
    </source>
</evidence>
<evidence type="ECO:0000256" key="19">
    <source>
        <dbReference type="ARBA" id="ARBA00033022"/>
    </source>
</evidence>
<comment type="similarity">
    <text evidence="2">Belongs to the 'GDSL' lipolytic enzyme family. Phospholipase B1 subfamily.</text>
</comment>
<keyword evidence="4" id="KW-1003">Cell membrane</keyword>
<evidence type="ECO:0000256" key="32">
    <source>
        <dbReference type="ARBA" id="ARBA00048386"/>
    </source>
</evidence>
<comment type="catalytic activity">
    <reaction evidence="40">
        <text>1,2-dihexadecanoyl-sn-glycero-3-phosphocholine + 2 H2O = sn-glycerol 3-phosphocholine + 2 hexadecanoate + 2 H(+)</text>
        <dbReference type="Rhea" id="RHEA:40975"/>
        <dbReference type="ChEBI" id="CHEBI:7896"/>
        <dbReference type="ChEBI" id="CHEBI:15377"/>
        <dbReference type="ChEBI" id="CHEBI:15378"/>
        <dbReference type="ChEBI" id="CHEBI:16870"/>
        <dbReference type="ChEBI" id="CHEBI:72999"/>
    </reaction>
    <physiologicalReaction direction="left-to-right" evidence="40">
        <dbReference type="Rhea" id="RHEA:40976"/>
    </physiologicalReaction>
</comment>
<comment type="catalytic activity">
    <reaction evidence="34">
        <text>1-hexadecanoyl-2-(9Z-octadecenoyl)-sn-glycero-3-phosphoethanolamine + H2O = 1-hexadecanoyl-sn-glycero-3-phosphoethanolamine + (9Z)-octadecenoate + H(+)</text>
        <dbReference type="Rhea" id="RHEA:40911"/>
        <dbReference type="ChEBI" id="CHEBI:15377"/>
        <dbReference type="ChEBI" id="CHEBI:15378"/>
        <dbReference type="ChEBI" id="CHEBI:30823"/>
        <dbReference type="ChEBI" id="CHEBI:73004"/>
        <dbReference type="ChEBI" id="CHEBI:73007"/>
    </reaction>
    <physiologicalReaction direction="left-to-right" evidence="34">
        <dbReference type="Rhea" id="RHEA:40912"/>
    </physiologicalReaction>
</comment>
<comment type="catalytic activity">
    <reaction evidence="24">
        <text>1-hexadecanoyl-2-(9Z)-octadecenoyl-3-octadecanoyl-sn-glycerol + H2O = 1-hexadecanoyl-2-(9Z-octadecenoyl)-sn-glycerol + octadecanoate + H(+)</text>
        <dbReference type="Rhea" id="RHEA:41111"/>
        <dbReference type="ChEBI" id="CHEBI:15377"/>
        <dbReference type="ChEBI" id="CHEBI:15378"/>
        <dbReference type="ChEBI" id="CHEBI:25629"/>
        <dbReference type="ChEBI" id="CHEBI:75466"/>
        <dbReference type="ChEBI" id="CHEBI:77623"/>
    </reaction>
    <physiologicalReaction direction="left-to-right" evidence="24">
        <dbReference type="Rhea" id="RHEA:41112"/>
    </physiologicalReaction>
</comment>
<comment type="catalytic activity">
    <reaction evidence="23">
        <text>1-(9Z-octadecenoyl)-glycerol + H2O = glycerol + (9Z)-octadecenoate + H(+)</text>
        <dbReference type="Rhea" id="RHEA:38487"/>
        <dbReference type="ChEBI" id="CHEBI:15377"/>
        <dbReference type="ChEBI" id="CHEBI:15378"/>
        <dbReference type="ChEBI" id="CHEBI:17754"/>
        <dbReference type="ChEBI" id="CHEBI:30823"/>
        <dbReference type="ChEBI" id="CHEBI:75342"/>
    </reaction>
    <physiologicalReaction direction="left-to-right" evidence="23">
        <dbReference type="Rhea" id="RHEA:38488"/>
    </physiologicalReaction>
</comment>
<evidence type="ECO:0000256" key="43">
    <source>
        <dbReference type="SAM" id="SignalP"/>
    </source>
</evidence>
<comment type="catalytic activity">
    <reaction evidence="33">
        <text>a 1-acyl-sn-glycero-3-phosphocholine + H2O = sn-glycerol 3-phosphocholine + a fatty acid + H(+)</text>
        <dbReference type="Rhea" id="RHEA:15177"/>
        <dbReference type="ChEBI" id="CHEBI:15377"/>
        <dbReference type="ChEBI" id="CHEBI:15378"/>
        <dbReference type="ChEBI" id="CHEBI:16870"/>
        <dbReference type="ChEBI" id="CHEBI:28868"/>
        <dbReference type="ChEBI" id="CHEBI:58168"/>
        <dbReference type="EC" id="3.1.1.5"/>
    </reaction>
    <physiologicalReaction direction="left-to-right" evidence="33">
        <dbReference type="Rhea" id="RHEA:15178"/>
    </physiologicalReaction>
</comment>
<comment type="catalytic activity">
    <reaction evidence="37">
        <text>1,3-dihexadecanoyl-2-(9Z-octadecenoyl)glycerol + H2O = 1,3-dihexadecanoylglycerol + (9Z)-octadecenoate + H(+)</text>
        <dbReference type="Rhea" id="RHEA:40983"/>
        <dbReference type="ChEBI" id="CHEBI:15377"/>
        <dbReference type="ChEBI" id="CHEBI:15378"/>
        <dbReference type="ChEBI" id="CHEBI:30823"/>
        <dbReference type="ChEBI" id="CHEBI:75688"/>
        <dbReference type="ChEBI" id="CHEBI:77619"/>
    </reaction>
    <physiologicalReaction direction="left-to-right" evidence="37">
        <dbReference type="Rhea" id="RHEA:40984"/>
    </physiologicalReaction>
</comment>
<evidence type="ECO:0000256" key="12">
    <source>
        <dbReference type="ARBA" id="ARBA00023180"/>
    </source>
</evidence>
<dbReference type="FunFam" id="3.40.50.1110:FF:000005">
    <property type="entry name" value="Phospholipase B1"/>
    <property type="match status" value="1"/>
</dbReference>
<evidence type="ECO:0000256" key="7">
    <source>
        <dbReference type="ARBA" id="ARBA00022737"/>
    </source>
</evidence>
<comment type="catalytic activity">
    <reaction evidence="14">
        <text>1-hexadecanoyl-2-(9Z,12Z-octadecadienoyl)-sn-glycero-3-phosphocholine + H2O = (9Z,12Z)-octadecadienoate + 1-hexadecanoyl-sn-glycero-3-phosphocholine + H(+)</text>
        <dbReference type="Rhea" id="RHEA:40811"/>
        <dbReference type="ChEBI" id="CHEBI:15377"/>
        <dbReference type="ChEBI" id="CHEBI:15378"/>
        <dbReference type="ChEBI" id="CHEBI:30245"/>
        <dbReference type="ChEBI" id="CHEBI:72998"/>
        <dbReference type="ChEBI" id="CHEBI:73002"/>
    </reaction>
    <physiologicalReaction direction="left-to-right" evidence="14">
        <dbReference type="Rhea" id="RHEA:40812"/>
    </physiologicalReaction>
</comment>
<comment type="catalytic activity">
    <reaction evidence="28">
        <text>1,2-di-(9Z-octadecenoyl)-sn-glycero-3-phosphocholine + H2O = 1-(9Z-octadecenoyl)-sn-glycero-3-phosphocholine + (9Z)-octadecenoate + H(+)</text>
        <dbReference type="Rhea" id="RHEA:40923"/>
        <dbReference type="ChEBI" id="CHEBI:15377"/>
        <dbReference type="ChEBI" id="CHEBI:15378"/>
        <dbReference type="ChEBI" id="CHEBI:28610"/>
        <dbReference type="ChEBI" id="CHEBI:30823"/>
        <dbReference type="ChEBI" id="CHEBI:74669"/>
    </reaction>
    <physiologicalReaction direction="left-to-right" evidence="28">
        <dbReference type="Rhea" id="RHEA:40924"/>
    </physiologicalReaction>
</comment>
<comment type="catalytic activity">
    <reaction evidence="22">
        <text>1,3-dihexadecanoyl-2-(9Z-octadecenoyl)glycerol + H2O = 1-hexadecanoyl-2-(9Z-octadecenoyl)-glycerol + hexadecanoate + H(+)</text>
        <dbReference type="Rhea" id="RHEA:40979"/>
        <dbReference type="ChEBI" id="CHEBI:7896"/>
        <dbReference type="ChEBI" id="CHEBI:15377"/>
        <dbReference type="ChEBI" id="CHEBI:15378"/>
        <dbReference type="ChEBI" id="CHEBI:75585"/>
        <dbReference type="ChEBI" id="CHEBI:75688"/>
    </reaction>
    <physiologicalReaction direction="left-to-right" evidence="22">
        <dbReference type="Rhea" id="RHEA:40980"/>
    </physiologicalReaction>
</comment>
<evidence type="ECO:0000256" key="18">
    <source>
        <dbReference type="ARBA" id="ARBA00031485"/>
    </source>
</evidence>
<evidence type="ECO:0000256" key="13">
    <source>
        <dbReference type="ARBA" id="ARBA00023369"/>
    </source>
</evidence>
<dbReference type="InterPro" id="IPR036514">
    <property type="entry name" value="SGNH_hydro_sf"/>
</dbReference>
<evidence type="ECO:0000256" key="36">
    <source>
        <dbReference type="ARBA" id="ARBA00048699"/>
    </source>
</evidence>
<dbReference type="PANTHER" id="PTHR21325:SF31">
    <property type="entry name" value="GH22081P-RELATED"/>
    <property type="match status" value="1"/>
</dbReference>
<comment type="catalytic activity">
    <reaction evidence="26">
        <text>1-hexadecanoyl-2-(9Z-octadecenoyl)-sn-glycero-3-phospho-(1'-sn-glycerol) + H2O = 1-hexadecanoyl-sn-glycero-3-phospho-(1'-sn-glycerol) + (9Z)-octadecenoate + H(+)</text>
        <dbReference type="Rhea" id="RHEA:40919"/>
        <dbReference type="ChEBI" id="CHEBI:15377"/>
        <dbReference type="ChEBI" id="CHEBI:15378"/>
        <dbReference type="ChEBI" id="CHEBI:30823"/>
        <dbReference type="ChEBI" id="CHEBI:72841"/>
        <dbReference type="ChEBI" id="CHEBI:75158"/>
    </reaction>
    <physiologicalReaction direction="left-to-right" evidence="26">
        <dbReference type="Rhea" id="RHEA:40920"/>
    </physiologicalReaction>
</comment>
<proteinExistence type="inferred from homology"/>
<dbReference type="GO" id="GO:0004806">
    <property type="term" value="F:triacylglycerol lipase activity"/>
    <property type="evidence" value="ECO:0007669"/>
    <property type="project" value="UniProtKB-EC"/>
</dbReference>
<keyword evidence="6 43" id="KW-0732">Signal</keyword>
<evidence type="ECO:0000256" key="8">
    <source>
        <dbReference type="ARBA" id="ARBA00022801"/>
    </source>
</evidence>
<evidence type="ECO:0000256" key="28">
    <source>
        <dbReference type="ARBA" id="ARBA00048058"/>
    </source>
</evidence>
<evidence type="ECO:0000256" key="17">
    <source>
        <dbReference type="ARBA" id="ARBA00031182"/>
    </source>
</evidence>
<evidence type="ECO:0000256" key="16">
    <source>
        <dbReference type="ARBA" id="ARBA00029723"/>
    </source>
</evidence>
<comment type="catalytic activity">
    <reaction evidence="25">
        <text>2,3-di-(9Z)-octadecenoyl-sn-glycerol + H2O = 3-(9Z-octadecenoyl)-sn-glycerol + (9Z)-octadecenoate + H(+)</text>
        <dbReference type="Rhea" id="RHEA:42604"/>
        <dbReference type="ChEBI" id="CHEBI:15377"/>
        <dbReference type="ChEBI" id="CHEBI:15378"/>
        <dbReference type="ChEBI" id="CHEBI:30823"/>
        <dbReference type="ChEBI" id="CHEBI:75824"/>
        <dbReference type="ChEBI" id="CHEBI:75938"/>
    </reaction>
    <physiologicalReaction direction="left-to-right" evidence="25">
        <dbReference type="Rhea" id="RHEA:42605"/>
    </physiologicalReaction>
</comment>
<evidence type="ECO:0000256" key="41">
    <source>
        <dbReference type="ARBA" id="ARBA00049372"/>
    </source>
</evidence>
<dbReference type="SUPFAM" id="SSF52266">
    <property type="entry name" value="SGNH hydrolase"/>
    <property type="match status" value="1"/>
</dbReference>
<keyword evidence="10" id="KW-0443">Lipid metabolism</keyword>
<comment type="function">
    <text evidence="20">Calcium-independent membrane-associated phospholipase that catalyzes complete diacylation of phospholipids by hydrolyzing both sn-1 and sn-2 fatty acyl chains attached to the glycerol backbone (phospholipase B activity). Has dual phospholipase and lysophospholipase activities toward diacylphospholipids. Preferentially cleaves sn-2 ester bonds over sn-1 bonds. Acts as a lipase toward glycerolipid substrates. Hydrolyzes fatty acyl chains of diacylglycerols with preference for the sn-2 position and of triacylglycerols with not positional selectivity. May also hydrolyze long chain retinyl esters such as retinyl palmitate. May contribute to digestion of dietary phospholipids, glycerolipids and retinoids, facilitating lipid absorption at the brush border.</text>
</comment>
<evidence type="ECO:0000256" key="34">
    <source>
        <dbReference type="ARBA" id="ARBA00048613"/>
    </source>
</evidence>
<evidence type="ECO:0000256" key="26">
    <source>
        <dbReference type="ARBA" id="ARBA00048015"/>
    </source>
</evidence>
<dbReference type="EMBL" id="JAPXFL010000005">
    <property type="protein sequence ID" value="KAK9506832.1"/>
    <property type="molecule type" value="Genomic_DNA"/>
</dbReference>
<comment type="caution">
    <text evidence="44">The sequence shown here is derived from an EMBL/GenBank/DDBJ whole genome shotgun (WGS) entry which is preliminary data.</text>
</comment>
<evidence type="ECO:0000256" key="38">
    <source>
        <dbReference type="ARBA" id="ARBA00048872"/>
    </source>
</evidence>
<evidence type="ECO:0000256" key="2">
    <source>
        <dbReference type="ARBA" id="ARBA00009979"/>
    </source>
</evidence>
<comment type="catalytic activity">
    <reaction evidence="30">
        <text>1-hexadecanoyl-2-(9Z,12Z-octadecadienoyl)-sn-glycero-3-phosphocholine + H2O = 2-(9Z,12Z-octadecadienoyl)-sn-glycero-3-phosphocholine + hexadecanoate + H(+)</text>
        <dbReference type="Rhea" id="RHEA:40971"/>
        <dbReference type="ChEBI" id="CHEBI:7896"/>
        <dbReference type="ChEBI" id="CHEBI:15377"/>
        <dbReference type="ChEBI" id="CHEBI:15378"/>
        <dbReference type="ChEBI" id="CHEBI:73002"/>
        <dbReference type="ChEBI" id="CHEBI:76084"/>
    </reaction>
    <physiologicalReaction direction="left-to-right" evidence="30">
        <dbReference type="Rhea" id="RHEA:40972"/>
    </physiologicalReaction>
</comment>
<dbReference type="InterPro" id="IPR001087">
    <property type="entry name" value="GDSL"/>
</dbReference>
<comment type="catalytic activity">
    <reaction evidence="29">
        <text>1,2-dihexadecanoyl-sn-glycero-3-phosphocholine + H2O = 1-hexadecanoyl-sn-glycero-3-phosphocholine + hexadecanoate + H(+)</text>
        <dbReference type="Rhea" id="RHEA:41223"/>
        <dbReference type="ChEBI" id="CHEBI:7896"/>
        <dbReference type="ChEBI" id="CHEBI:15377"/>
        <dbReference type="ChEBI" id="CHEBI:15378"/>
        <dbReference type="ChEBI" id="CHEBI:72998"/>
        <dbReference type="ChEBI" id="CHEBI:72999"/>
    </reaction>
    <physiologicalReaction direction="left-to-right" evidence="29">
        <dbReference type="Rhea" id="RHEA:41224"/>
    </physiologicalReaction>
</comment>
<dbReference type="AlphaFoldDB" id="A0AAW1DCU2"/>
<comment type="catalytic activity">
    <reaction evidence="27">
        <text>a 1-O-alkyl-2-acyl-sn-glycero-3-phosphocholine + H2O = a 1-O-alkyl-sn-glycero-3-phosphocholine + a fatty acid + H(+)</text>
        <dbReference type="Rhea" id="RHEA:36231"/>
        <dbReference type="ChEBI" id="CHEBI:15377"/>
        <dbReference type="ChEBI" id="CHEBI:15378"/>
        <dbReference type="ChEBI" id="CHEBI:28868"/>
        <dbReference type="ChEBI" id="CHEBI:30909"/>
        <dbReference type="ChEBI" id="CHEBI:36702"/>
        <dbReference type="EC" id="3.1.1.4"/>
    </reaction>
    <physiologicalReaction direction="left-to-right" evidence="27">
        <dbReference type="Rhea" id="RHEA:36232"/>
    </physiologicalReaction>
</comment>
<comment type="catalytic activity">
    <reaction evidence="42">
        <text>2-(9Z-octadecenoyl)-glycerol + H2O = glycerol + (9Z)-octadecenoate + H(+)</text>
        <dbReference type="Rhea" id="RHEA:38491"/>
        <dbReference type="ChEBI" id="CHEBI:15377"/>
        <dbReference type="ChEBI" id="CHEBI:15378"/>
        <dbReference type="ChEBI" id="CHEBI:17754"/>
        <dbReference type="ChEBI" id="CHEBI:30823"/>
        <dbReference type="ChEBI" id="CHEBI:73990"/>
    </reaction>
    <physiologicalReaction direction="left-to-right" evidence="42">
        <dbReference type="Rhea" id="RHEA:38492"/>
    </physiologicalReaction>
</comment>
<evidence type="ECO:0000256" key="37">
    <source>
        <dbReference type="ARBA" id="ARBA00048869"/>
    </source>
</evidence>
<dbReference type="GO" id="GO:0006644">
    <property type="term" value="P:phospholipid metabolic process"/>
    <property type="evidence" value="ECO:0007669"/>
    <property type="project" value="TreeGrafter"/>
</dbReference>
<evidence type="ECO:0000256" key="9">
    <source>
        <dbReference type="ARBA" id="ARBA00022989"/>
    </source>
</evidence>
<evidence type="ECO:0000313" key="45">
    <source>
        <dbReference type="Proteomes" id="UP001461498"/>
    </source>
</evidence>
<dbReference type="Pfam" id="PF00657">
    <property type="entry name" value="Lipase_GDSL"/>
    <property type="match status" value="1"/>
</dbReference>
<evidence type="ECO:0000256" key="27">
    <source>
        <dbReference type="ARBA" id="ARBA00048049"/>
    </source>
</evidence>
<protein>
    <recommendedName>
        <fullName evidence="3">Phospholipase B1, membrane-associated</fullName>
    </recommendedName>
    <alternativeName>
        <fullName evidence="16">Lysophospholipase</fullName>
    </alternativeName>
    <alternativeName>
        <fullName evidence="17">Phospholipase A2</fullName>
    </alternativeName>
    <alternativeName>
        <fullName evidence="19">Phospholipase B/lipase</fullName>
    </alternativeName>
    <alternativeName>
        <fullName evidence="18">Triacylglycerol lipase</fullName>
    </alternativeName>
</protein>
<evidence type="ECO:0000256" key="11">
    <source>
        <dbReference type="ARBA" id="ARBA00023136"/>
    </source>
</evidence>
<evidence type="ECO:0000256" key="1">
    <source>
        <dbReference type="ARBA" id="ARBA00004247"/>
    </source>
</evidence>